<dbReference type="InterPro" id="IPR002575">
    <property type="entry name" value="Aminoglycoside_PTrfase"/>
</dbReference>
<evidence type="ECO:0000313" key="3">
    <source>
        <dbReference type="Proteomes" id="UP000198420"/>
    </source>
</evidence>
<dbReference type="GO" id="GO:0016301">
    <property type="term" value="F:kinase activity"/>
    <property type="evidence" value="ECO:0007669"/>
    <property type="project" value="UniProtKB-KW"/>
</dbReference>
<name>A0A239CJC0_9ACTN</name>
<dbReference type="InterPro" id="IPR011009">
    <property type="entry name" value="Kinase-like_dom_sf"/>
</dbReference>
<dbReference type="SUPFAM" id="SSF56112">
    <property type="entry name" value="Protein kinase-like (PK-like)"/>
    <property type="match status" value="1"/>
</dbReference>
<evidence type="ECO:0000313" key="2">
    <source>
        <dbReference type="EMBL" id="SNS19992.1"/>
    </source>
</evidence>
<proteinExistence type="predicted"/>
<dbReference type="Gene3D" id="3.90.1200.10">
    <property type="match status" value="1"/>
</dbReference>
<accession>A0A239CJC0</accession>
<keyword evidence="2" id="KW-0808">Transferase</keyword>
<feature type="domain" description="Aminoglycoside phosphotransferase" evidence="1">
    <location>
        <begin position="20"/>
        <end position="250"/>
    </location>
</feature>
<keyword evidence="3" id="KW-1185">Reference proteome</keyword>
<gene>
    <name evidence="2" type="ORF">SAMN06265355_112234</name>
</gene>
<dbReference type="Pfam" id="PF01636">
    <property type="entry name" value="APH"/>
    <property type="match status" value="1"/>
</dbReference>
<dbReference type="OrthoDB" id="9797603at2"/>
<dbReference type="PANTHER" id="PTHR21310">
    <property type="entry name" value="AMINOGLYCOSIDE PHOSPHOTRANSFERASE-RELATED-RELATED"/>
    <property type="match status" value="1"/>
</dbReference>
<dbReference type="RefSeq" id="WP_089314964.1">
    <property type="nucleotide sequence ID" value="NZ_FZNP01000012.1"/>
</dbReference>
<dbReference type="PANTHER" id="PTHR21310:SF42">
    <property type="entry name" value="BIFUNCTIONAL AAC_APH"/>
    <property type="match status" value="1"/>
</dbReference>
<reference evidence="3" key="1">
    <citation type="submission" date="2017-06" db="EMBL/GenBank/DDBJ databases">
        <authorList>
            <person name="Varghese N."/>
            <person name="Submissions S."/>
        </authorList>
    </citation>
    <scope>NUCLEOTIDE SEQUENCE [LARGE SCALE GENOMIC DNA]</scope>
    <source>
        <strain evidence="3">DSM 44485</strain>
    </source>
</reference>
<dbReference type="AlphaFoldDB" id="A0A239CJC0"/>
<sequence>MDVRDVVAAQLPAYGIDSVVLLGEGEDNIAFQVNDELIVRFGKEPDPESRAAQVRGEARLLAAVADVSPVPVPEPSFTVAEQGCLAYFKLPGLPLIDADPARRAARGGSVAVTLGEFLGALHAVPVGEMAGLVETDDEPMAVWVEESAQIYAAIIEAVPPPHRPAVEAFLAASPPAGPRDLVFSHNDLGIEHVLIDPDAWTVTGVIDWSDAAITDPARDFGLLYRDLGPDALDLALSGYRADAGDVTARAGFYARCGVLEDVAYGLQTGHGKYLDKSLAALEWLFPVAGL</sequence>
<protein>
    <submittedName>
        <fullName evidence="2">Predicted kinase, aminoglycoside phosphotransferase (APT) family</fullName>
    </submittedName>
</protein>
<dbReference type="InterPro" id="IPR051678">
    <property type="entry name" value="AGP_Transferase"/>
</dbReference>
<evidence type="ECO:0000259" key="1">
    <source>
        <dbReference type="Pfam" id="PF01636"/>
    </source>
</evidence>
<dbReference type="Gene3D" id="3.30.200.20">
    <property type="entry name" value="Phosphorylase Kinase, domain 1"/>
    <property type="match status" value="1"/>
</dbReference>
<dbReference type="EMBL" id="FZNP01000012">
    <property type="protein sequence ID" value="SNS19992.1"/>
    <property type="molecule type" value="Genomic_DNA"/>
</dbReference>
<organism evidence="2 3">
    <name type="scientific">Actinomadura mexicana</name>
    <dbReference type="NCBI Taxonomy" id="134959"/>
    <lineage>
        <taxon>Bacteria</taxon>
        <taxon>Bacillati</taxon>
        <taxon>Actinomycetota</taxon>
        <taxon>Actinomycetes</taxon>
        <taxon>Streptosporangiales</taxon>
        <taxon>Thermomonosporaceae</taxon>
        <taxon>Actinomadura</taxon>
    </lineage>
</organism>
<keyword evidence="2" id="KW-0418">Kinase</keyword>
<dbReference type="Proteomes" id="UP000198420">
    <property type="component" value="Unassembled WGS sequence"/>
</dbReference>